<keyword evidence="1" id="KW-0812">Transmembrane</keyword>
<dbReference type="KEGG" id="them:FPV09_05710"/>
<dbReference type="Proteomes" id="UP000322631">
    <property type="component" value="Chromosome"/>
</dbReference>
<name>A0A5C0SJU4_9EURY</name>
<reference evidence="2 3" key="1">
    <citation type="submission" date="2019-07" db="EMBL/GenBank/DDBJ databases">
        <title>Complete genome of Thermococcus acidophilus.</title>
        <authorList>
            <person name="Li X."/>
        </authorList>
    </citation>
    <scope>NUCLEOTIDE SEQUENCE [LARGE SCALE GENOMIC DNA]</scope>
    <source>
        <strain evidence="2 3">SY113</strain>
    </source>
</reference>
<keyword evidence="1" id="KW-1133">Transmembrane helix</keyword>
<sequence length="261" mass="29076">MNNVVEFLGLLGEAWGKFEETKWLLPVPLVMSLMDYDKVTRTLHLKGFHFGIRFPLPEPSPTLWSFVSLPAGASGTTFSPEGLMFTALLVLFGSYLQAGYIGSIRDEVLMRDSSFLKNAERDFLEFLQFNLVLYAVMMLLILFLMALPSMFFPAFLGLMIFLYAIYGTPFLISIRGLKFRDALIESLNLAKRGGEYLDYALKYLAIGALISVPMTFIVMNTGAFGLAVGLFLAAPIAITLSTATVIFFIDLPQSSQTKRKP</sequence>
<feature type="transmembrane region" description="Helical" evidence="1">
    <location>
        <begin position="151"/>
        <end position="172"/>
    </location>
</feature>
<dbReference type="AlphaFoldDB" id="A0A5C0SJU4"/>
<dbReference type="RefSeq" id="WP_148882691.1">
    <property type="nucleotide sequence ID" value="NZ_CP041932.1"/>
</dbReference>
<dbReference type="EMBL" id="CP041932">
    <property type="protein sequence ID" value="QEK14673.1"/>
    <property type="molecule type" value="Genomic_DNA"/>
</dbReference>
<feature type="transmembrane region" description="Helical" evidence="1">
    <location>
        <begin position="199"/>
        <end position="218"/>
    </location>
</feature>
<proteinExistence type="predicted"/>
<evidence type="ECO:0000256" key="1">
    <source>
        <dbReference type="SAM" id="Phobius"/>
    </source>
</evidence>
<feature type="transmembrane region" description="Helical" evidence="1">
    <location>
        <begin position="83"/>
        <end position="102"/>
    </location>
</feature>
<protein>
    <recommendedName>
        <fullName evidence="4">DUF4013 domain-containing protein</fullName>
    </recommendedName>
</protein>
<gene>
    <name evidence="2" type="ORF">FPV09_05710</name>
</gene>
<feature type="transmembrane region" description="Helical" evidence="1">
    <location>
        <begin position="123"/>
        <end position="145"/>
    </location>
</feature>
<keyword evidence="3" id="KW-1185">Reference proteome</keyword>
<organism evidence="2 3">
    <name type="scientific">Thermococcus aciditolerans</name>
    <dbReference type="NCBI Taxonomy" id="2598455"/>
    <lineage>
        <taxon>Archaea</taxon>
        <taxon>Methanobacteriati</taxon>
        <taxon>Methanobacteriota</taxon>
        <taxon>Thermococci</taxon>
        <taxon>Thermococcales</taxon>
        <taxon>Thermococcaceae</taxon>
        <taxon>Thermococcus</taxon>
    </lineage>
</organism>
<evidence type="ECO:0000313" key="2">
    <source>
        <dbReference type="EMBL" id="QEK14673.1"/>
    </source>
</evidence>
<keyword evidence="1" id="KW-0472">Membrane</keyword>
<feature type="transmembrane region" description="Helical" evidence="1">
    <location>
        <begin position="224"/>
        <end position="249"/>
    </location>
</feature>
<dbReference type="GeneID" id="41609331"/>
<evidence type="ECO:0000313" key="3">
    <source>
        <dbReference type="Proteomes" id="UP000322631"/>
    </source>
</evidence>
<accession>A0A5C0SJU4</accession>
<evidence type="ECO:0008006" key="4">
    <source>
        <dbReference type="Google" id="ProtNLM"/>
    </source>
</evidence>